<dbReference type="InterPro" id="IPR000843">
    <property type="entry name" value="HTH_LacI"/>
</dbReference>
<evidence type="ECO:0000259" key="4">
    <source>
        <dbReference type="PROSITE" id="PS50932"/>
    </source>
</evidence>
<dbReference type="Proteomes" id="UP000027821">
    <property type="component" value="Unassembled WGS sequence"/>
</dbReference>
<dbReference type="GO" id="GO:0003700">
    <property type="term" value="F:DNA-binding transcription factor activity"/>
    <property type="evidence" value="ECO:0007669"/>
    <property type="project" value="TreeGrafter"/>
</dbReference>
<protein>
    <submittedName>
        <fullName evidence="5">LacI family transcriptional regulator</fullName>
    </submittedName>
</protein>
<keyword evidence="6" id="KW-1185">Reference proteome</keyword>
<dbReference type="Pfam" id="PF00356">
    <property type="entry name" value="LacI"/>
    <property type="match status" value="1"/>
</dbReference>
<accession>A0A074L799</accession>
<dbReference type="OrthoDB" id="833520at2"/>
<dbReference type="eggNOG" id="COG1609">
    <property type="taxonomic scope" value="Bacteria"/>
</dbReference>
<dbReference type="STRING" id="1048983.EL17_22050"/>
<dbReference type="SMART" id="SM00354">
    <property type="entry name" value="HTH_LACI"/>
    <property type="match status" value="1"/>
</dbReference>
<dbReference type="AlphaFoldDB" id="A0A074L799"/>
<reference evidence="5 6" key="1">
    <citation type="submission" date="2014-04" db="EMBL/GenBank/DDBJ databases">
        <title>Characterization and application of a salt tolerant electro-active bacterium.</title>
        <authorList>
            <person name="Yang L."/>
            <person name="Wei S."/>
            <person name="Tay Q.X.M."/>
        </authorList>
    </citation>
    <scope>NUCLEOTIDE SEQUENCE [LARGE SCALE GENOMIC DNA]</scope>
    <source>
        <strain evidence="5 6">LY1</strain>
    </source>
</reference>
<dbReference type="PANTHER" id="PTHR30146:SF109">
    <property type="entry name" value="HTH-TYPE TRANSCRIPTIONAL REGULATOR GALS"/>
    <property type="match status" value="1"/>
</dbReference>
<dbReference type="SUPFAM" id="SSF47413">
    <property type="entry name" value="lambda repressor-like DNA-binding domains"/>
    <property type="match status" value="1"/>
</dbReference>
<dbReference type="InterPro" id="IPR001761">
    <property type="entry name" value="Peripla_BP/Lac1_sug-bd_dom"/>
</dbReference>
<evidence type="ECO:0000256" key="2">
    <source>
        <dbReference type="ARBA" id="ARBA00023125"/>
    </source>
</evidence>
<gene>
    <name evidence="5" type="ORF">EL17_22050</name>
</gene>
<proteinExistence type="predicted"/>
<name>A0A074L799_9BACT</name>
<dbReference type="SUPFAM" id="SSF53822">
    <property type="entry name" value="Periplasmic binding protein-like I"/>
    <property type="match status" value="1"/>
</dbReference>
<dbReference type="InterPro" id="IPR028082">
    <property type="entry name" value="Peripla_BP_I"/>
</dbReference>
<keyword evidence="1" id="KW-0805">Transcription regulation</keyword>
<dbReference type="PROSITE" id="PS50932">
    <property type="entry name" value="HTH_LACI_2"/>
    <property type="match status" value="1"/>
</dbReference>
<evidence type="ECO:0000256" key="3">
    <source>
        <dbReference type="ARBA" id="ARBA00023163"/>
    </source>
</evidence>
<feature type="domain" description="HTH lacI-type" evidence="4">
    <location>
        <begin position="7"/>
        <end position="61"/>
    </location>
</feature>
<dbReference type="RefSeq" id="WP_035068571.1">
    <property type="nucleotide sequence ID" value="NZ_JMIH01000004.1"/>
</dbReference>
<dbReference type="GO" id="GO:0000976">
    <property type="term" value="F:transcription cis-regulatory region binding"/>
    <property type="evidence" value="ECO:0007669"/>
    <property type="project" value="TreeGrafter"/>
</dbReference>
<dbReference type="Gene3D" id="1.10.260.40">
    <property type="entry name" value="lambda repressor-like DNA-binding domains"/>
    <property type="match status" value="1"/>
</dbReference>
<keyword evidence="2" id="KW-0238">DNA-binding</keyword>
<evidence type="ECO:0000313" key="6">
    <source>
        <dbReference type="Proteomes" id="UP000027821"/>
    </source>
</evidence>
<dbReference type="EMBL" id="JMIH01000004">
    <property type="protein sequence ID" value="KEO75713.1"/>
    <property type="molecule type" value="Genomic_DNA"/>
</dbReference>
<comment type="caution">
    <text evidence="5">The sequence shown here is derived from an EMBL/GenBank/DDBJ whole genome shotgun (WGS) entry which is preliminary data.</text>
</comment>
<keyword evidence="3" id="KW-0804">Transcription</keyword>
<dbReference type="InterPro" id="IPR010982">
    <property type="entry name" value="Lambda_DNA-bd_dom_sf"/>
</dbReference>
<organism evidence="5 6">
    <name type="scientific">Anditalea andensis</name>
    <dbReference type="NCBI Taxonomy" id="1048983"/>
    <lineage>
        <taxon>Bacteria</taxon>
        <taxon>Pseudomonadati</taxon>
        <taxon>Bacteroidota</taxon>
        <taxon>Cytophagia</taxon>
        <taxon>Cytophagales</taxon>
        <taxon>Cytophagaceae</taxon>
        <taxon>Anditalea</taxon>
    </lineage>
</organism>
<dbReference type="Pfam" id="PF00532">
    <property type="entry name" value="Peripla_BP_1"/>
    <property type="match status" value="1"/>
</dbReference>
<sequence length="343" mass="37690">MKRESAVTIKDIADKLKVSPSTVSRALAGNPDININTRKKVADMAAELNYQPNLIAKSLRMNRTNTIGVIVPELVLHFFSSCISGMQNACSERGFNIIICQSNESFEQEKINVNTLASSRVDGLLISLSTETNSFEHLEYLKSNKIPFVLFDRVSEDISVSKVVIDDEKSSFEATQHLLNQGYKNIAFINGPENLFICRHRRIGYEQALKANGIAVNPANIHQSDLSEASNILCAQNILAMNPRPDAILAVNDVVAIDAIVTLKKLVNIPEEMGIVGFSNSPISKIVEPSLTTVDQPSYDMGFIAANHLLDKILDLNVPSNEAFTLHTNLILRDSTAKSKIPA</sequence>
<dbReference type="CDD" id="cd01392">
    <property type="entry name" value="HTH_LacI"/>
    <property type="match status" value="1"/>
</dbReference>
<evidence type="ECO:0000313" key="5">
    <source>
        <dbReference type="EMBL" id="KEO75713.1"/>
    </source>
</evidence>
<dbReference type="CDD" id="cd06267">
    <property type="entry name" value="PBP1_LacI_sugar_binding-like"/>
    <property type="match status" value="1"/>
</dbReference>
<evidence type="ECO:0000256" key="1">
    <source>
        <dbReference type="ARBA" id="ARBA00023015"/>
    </source>
</evidence>
<dbReference type="PANTHER" id="PTHR30146">
    <property type="entry name" value="LACI-RELATED TRANSCRIPTIONAL REPRESSOR"/>
    <property type="match status" value="1"/>
</dbReference>
<dbReference type="Gene3D" id="3.40.50.2300">
    <property type="match status" value="2"/>
</dbReference>